<dbReference type="EMBL" id="JAMFTS010000005">
    <property type="protein sequence ID" value="KAJ4753250.1"/>
    <property type="molecule type" value="Genomic_DNA"/>
</dbReference>
<keyword evidence="3 7" id="KW-0808">Transferase</keyword>
<reference evidence="9" key="1">
    <citation type="submission" date="2022-08" db="EMBL/GenBank/DDBJ databases">
        <authorList>
            <person name="Marques A."/>
        </authorList>
    </citation>
    <scope>NUCLEOTIDE SEQUENCE</scope>
    <source>
        <strain evidence="9">RhyPub2mFocal</strain>
        <tissue evidence="9">Leaves</tissue>
    </source>
</reference>
<keyword evidence="2 7" id="KW-0328">Glycosyltransferase</keyword>
<keyword evidence="5" id="KW-0325">Glycoprotein</keyword>
<dbReference type="GO" id="GO:0008107">
    <property type="term" value="F:galactoside 2-alpha-L-fucosyltransferase activity"/>
    <property type="evidence" value="ECO:0007669"/>
    <property type="project" value="InterPro"/>
</dbReference>
<dbReference type="GO" id="GO:0042546">
    <property type="term" value="P:cell wall biogenesis"/>
    <property type="evidence" value="ECO:0007669"/>
    <property type="project" value="InterPro"/>
</dbReference>
<evidence type="ECO:0000256" key="7">
    <source>
        <dbReference type="RuleBase" id="RU367004"/>
    </source>
</evidence>
<keyword evidence="7" id="KW-1133">Transmembrane helix</keyword>
<dbReference type="GO" id="GO:0009969">
    <property type="term" value="P:xyloglucan biosynthetic process"/>
    <property type="evidence" value="ECO:0007669"/>
    <property type="project" value="TreeGrafter"/>
</dbReference>
<keyword evidence="10" id="KW-1185">Reference proteome</keyword>
<protein>
    <recommendedName>
        <fullName evidence="7">Fucosyltransferase</fullName>
        <ecNumber evidence="7">2.4.1.-</ecNumber>
    </recommendedName>
</protein>
<evidence type="ECO:0000256" key="1">
    <source>
        <dbReference type="ARBA" id="ARBA00010481"/>
    </source>
</evidence>
<comment type="similarity">
    <text evidence="1 7">Belongs to the glycosyltransferase 37 family.</text>
</comment>
<sequence length="561" mass="65122">MDVKMSKSPRRSQEEDDAAEEEKRKTHWRRNLRRSELVLIAIFVSLPAFVFLFGGFGGITPTVDTPRPDQPDMALPKGKKEVILSTTPALNLDKLLGGLLPQNLDEQSCQSRYKSYQYRQKSPFTLSPYLTKRLRRYEAYHKKCGPGTRLYKKAMKQLLSGQNVENSQCQYVIWFPCNGLGNRMLTLASTFLYALLTNRVLLAYLGKESENLFCEPFPGSSWVLPSDFPYNQPYNLHLNTPESYVNMLKRGAFAYNSNASSLPAYIYLHLEQFSLRMQNNIFCEEDQKMLRKFNWMLLKSDSYFAPALFLMPSYQEELQKMFPEKESVFHHLGRYLYHPANQVWGRIERYYDAYLAQADEKIGLQIRIFREKPIKFEVMYDQIIRCTNQVNFLPEIAHTEPMRNQSTNSKHKAILITSLYAGYYERIRGIYYDNPTLNGEIVSVYQPSHEEEQQTEAQNHNEKALAEIYLLSFCDKMAISAWSTFGYVAHSFAGIKPWILLRPDWNKEVAEVPCIRSKTVEPCLHSPPLLECRGKDTNAANLVPYVRHCEDVDFGIKLYDS</sequence>
<keyword evidence="7" id="KW-0472">Membrane</keyword>
<evidence type="ECO:0000256" key="6">
    <source>
        <dbReference type="ARBA" id="ARBA00023316"/>
    </source>
</evidence>
<dbReference type="GO" id="GO:0032580">
    <property type="term" value="C:Golgi cisterna membrane"/>
    <property type="evidence" value="ECO:0007669"/>
    <property type="project" value="UniProtKB-SubCell"/>
</dbReference>
<keyword evidence="6 7" id="KW-0961">Cell wall biogenesis/degradation</keyword>
<accession>A0AAV8CCY7</accession>
<dbReference type="InterPro" id="IPR004938">
    <property type="entry name" value="XG_FTase"/>
</dbReference>
<dbReference type="Gene3D" id="3.40.50.11340">
    <property type="match status" value="1"/>
</dbReference>
<dbReference type="Proteomes" id="UP001140206">
    <property type="component" value="Chromosome 5"/>
</dbReference>
<comment type="function">
    <text evidence="7">May be involved in cell wall biosynthesis.</text>
</comment>
<comment type="subcellular location">
    <subcellularLocation>
        <location evidence="7">Golgi apparatus</location>
        <location evidence="7">Golgi stack membrane</location>
        <topology evidence="7">Single-pass type II membrane protein</topology>
    </subcellularLocation>
</comment>
<evidence type="ECO:0000256" key="4">
    <source>
        <dbReference type="ARBA" id="ARBA00023034"/>
    </source>
</evidence>
<dbReference type="AlphaFoldDB" id="A0AAV8CCY7"/>
<dbReference type="Pfam" id="PF03254">
    <property type="entry name" value="XG_FTase"/>
    <property type="match status" value="1"/>
</dbReference>
<keyword evidence="7" id="KW-0812">Transmembrane</keyword>
<evidence type="ECO:0000256" key="2">
    <source>
        <dbReference type="ARBA" id="ARBA00022676"/>
    </source>
</evidence>
<comment type="caution">
    <text evidence="9">The sequence shown here is derived from an EMBL/GenBank/DDBJ whole genome shotgun (WGS) entry which is preliminary data.</text>
</comment>
<dbReference type="PANTHER" id="PTHR31889">
    <property type="entry name" value="FUCOSYLTRANSFERASE 2-RELATED"/>
    <property type="match status" value="1"/>
</dbReference>
<evidence type="ECO:0000313" key="10">
    <source>
        <dbReference type="Proteomes" id="UP001140206"/>
    </source>
</evidence>
<feature type="region of interest" description="Disordered" evidence="8">
    <location>
        <begin position="1"/>
        <end position="27"/>
    </location>
</feature>
<dbReference type="FunFam" id="3.40.50.11340:FF:000005">
    <property type="entry name" value="Galactoside 2-alpha-L-fucosyltransferase"/>
    <property type="match status" value="1"/>
</dbReference>
<organism evidence="9 10">
    <name type="scientific">Rhynchospora pubera</name>
    <dbReference type="NCBI Taxonomy" id="906938"/>
    <lineage>
        <taxon>Eukaryota</taxon>
        <taxon>Viridiplantae</taxon>
        <taxon>Streptophyta</taxon>
        <taxon>Embryophyta</taxon>
        <taxon>Tracheophyta</taxon>
        <taxon>Spermatophyta</taxon>
        <taxon>Magnoliopsida</taxon>
        <taxon>Liliopsida</taxon>
        <taxon>Poales</taxon>
        <taxon>Cyperaceae</taxon>
        <taxon>Cyperoideae</taxon>
        <taxon>Rhynchosporeae</taxon>
        <taxon>Rhynchospora</taxon>
    </lineage>
</organism>
<dbReference type="PANTHER" id="PTHR31889:SF54">
    <property type="entry name" value="FUCOSYLTRANSFERASE"/>
    <property type="match status" value="1"/>
</dbReference>
<evidence type="ECO:0000313" key="9">
    <source>
        <dbReference type="EMBL" id="KAJ4753250.1"/>
    </source>
</evidence>
<evidence type="ECO:0000256" key="5">
    <source>
        <dbReference type="ARBA" id="ARBA00023180"/>
    </source>
</evidence>
<evidence type="ECO:0000256" key="8">
    <source>
        <dbReference type="SAM" id="MobiDB-lite"/>
    </source>
</evidence>
<name>A0AAV8CCY7_9POAL</name>
<proteinExistence type="inferred from homology"/>
<keyword evidence="4 7" id="KW-0333">Golgi apparatus</keyword>
<dbReference type="GO" id="GO:0071555">
    <property type="term" value="P:cell wall organization"/>
    <property type="evidence" value="ECO:0007669"/>
    <property type="project" value="UniProtKB-UniRule"/>
</dbReference>
<feature type="transmembrane region" description="Helical" evidence="7">
    <location>
        <begin position="37"/>
        <end position="59"/>
    </location>
</feature>
<dbReference type="EC" id="2.4.1.-" evidence="7"/>
<evidence type="ECO:0000256" key="3">
    <source>
        <dbReference type="ARBA" id="ARBA00022679"/>
    </source>
</evidence>
<gene>
    <name evidence="9" type="ORF">LUZ62_087655</name>
</gene>